<evidence type="ECO:0000313" key="1">
    <source>
        <dbReference type="EMBL" id="KAI0043342.1"/>
    </source>
</evidence>
<dbReference type="EMBL" id="MU276022">
    <property type="protein sequence ID" value="KAI0043342.1"/>
    <property type="molecule type" value="Genomic_DNA"/>
</dbReference>
<dbReference type="Proteomes" id="UP000814033">
    <property type="component" value="Unassembled WGS sequence"/>
</dbReference>
<reference evidence="1" key="2">
    <citation type="journal article" date="2022" name="New Phytol.">
        <title>Evolutionary transition to the ectomycorrhizal habit in the genomes of a hyperdiverse lineage of mushroom-forming fungi.</title>
        <authorList>
            <person name="Looney B."/>
            <person name="Miyauchi S."/>
            <person name="Morin E."/>
            <person name="Drula E."/>
            <person name="Courty P.E."/>
            <person name="Kohler A."/>
            <person name="Kuo A."/>
            <person name="LaButti K."/>
            <person name="Pangilinan J."/>
            <person name="Lipzen A."/>
            <person name="Riley R."/>
            <person name="Andreopoulos W."/>
            <person name="He G."/>
            <person name="Johnson J."/>
            <person name="Nolan M."/>
            <person name="Tritt A."/>
            <person name="Barry K.W."/>
            <person name="Grigoriev I.V."/>
            <person name="Nagy L.G."/>
            <person name="Hibbett D."/>
            <person name="Henrissat B."/>
            <person name="Matheny P.B."/>
            <person name="Labbe J."/>
            <person name="Martin F.M."/>
        </authorList>
    </citation>
    <scope>NUCLEOTIDE SEQUENCE</scope>
    <source>
        <strain evidence="1">FP105234-sp</strain>
    </source>
</reference>
<sequence>MDLGDACLPPVEADRLRPSPLVAAHRLPNILRNAALALKTLDRVELISIIDFDGNVSDLRNLLVTPAPLLEAVDVRIPSESEPIHLPATLFANHAPRLRYISLGNVAPFPWSSPFPTIVSLKLSQPCLTPQSVSELLDTLRNLPMLEELELERCLPVFTQGFAAAADLIAPGNLKKLSLYDDVEKCAGFLQHLRMPWSSVVLHLGCYTDGDATVFRVLYPYIAPVHSPRQITAMEVESSYRGQILFRGHLGEVENICDGPATDAQPDLSLSFGWEDLSAGRTAHMMQELAAVVGVRELRYLHIDLEDSIWSDPPEFPESIWLDTFAACPNLEGIKAEHNSGISLCRVLTAVTLDEKVWRRTDVEDGPLYPTGALIWPELRAISLYRASMNHVYDDGRSLRRVLAQSLRDRDERECPVDALDFLSCQVKPRWHRRFEHIVEEVTCWDDDDEDFEFVDSVEDSEDGGEEAAS</sequence>
<evidence type="ECO:0000313" key="2">
    <source>
        <dbReference type="Proteomes" id="UP000814033"/>
    </source>
</evidence>
<comment type="caution">
    <text evidence="1">The sequence shown here is derived from an EMBL/GenBank/DDBJ whole genome shotgun (WGS) entry which is preliminary data.</text>
</comment>
<keyword evidence="2" id="KW-1185">Reference proteome</keyword>
<accession>A0ACB8RH55</accession>
<proteinExistence type="predicted"/>
<name>A0ACB8RH55_9AGAM</name>
<reference evidence="1" key="1">
    <citation type="submission" date="2021-02" db="EMBL/GenBank/DDBJ databases">
        <authorList>
            <consortium name="DOE Joint Genome Institute"/>
            <person name="Ahrendt S."/>
            <person name="Looney B.P."/>
            <person name="Miyauchi S."/>
            <person name="Morin E."/>
            <person name="Drula E."/>
            <person name="Courty P.E."/>
            <person name="Chicoki N."/>
            <person name="Fauchery L."/>
            <person name="Kohler A."/>
            <person name="Kuo A."/>
            <person name="Labutti K."/>
            <person name="Pangilinan J."/>
            <person name="Lipzen A."/>
            <person name="Riley R."/>
            <person name="Andreopoulos W."/>
            <person name="He G."/>
            <person name="Johnson J."/>
            <person name="Barry K.W."/>
            <person name="Grigoriev I.V."/>
            <person name="Nagy L."/>
            <person name="Hibbett D."/>
            <person name="Henrissat B."/>
            <person name="Matheny P.B."/>
            <person name="Labbe J."/>
            <person name="Martin F."/>
        </authorList>
    </citation>
    <scope>NUCLEOTIDE SEQUENCE</scope>
    <source>
        <strain evidence="1">FP105234-sp</strain>
    </source>
</reference>
<protein>
    <submittedName>
        <fullName evidence="1">Uncharacterized protein</fullName>
    </submittedName>
</protein>
<organism evidence="1 2">
    <name type="scientific">Auriscalpium vulgare</name>
    <dbReference type="NCBI Taxonomy" id="40419"/>
    <lineage>
        <taxon>Eukaryota</taxon>
        <taxon>Fungi</taxon>
        <taxon>Dikarya</taxon>
        <taxon>Basidiomycota</taxon>
        <taxon>Agaricomycotina</taxon>
        <taxon>Agaricomycetes</taxon>
        <taxon>Russulales</taxon>
        <taxon>Auriscalpiaceae</taxon>
        <taxon>Auriscalpium</taxon>
    </lineage>
</organism>
<gene>
    <name evidence="1" type="ORF">FA95DRAFT_1609460</name>
</gene>